<dbReference type="PANTHER" id="PTHR47197">
    <property type="entry name" value="PROTEIN NIRF"/>
    <property type="match status" value="1"/>
</dbReference>
<dbReference type="SUPFAM" id="SSF49299">
    <property type="entry name" value="PKD domain"/>
    <property type="match status" value="1"/>
</dbReference>
<dbReference type="InterPro" id="IPR036909">
    <property type="entry name" value="Cyt_c-like_dom_sf"/>
</dbReference>
<dbReference type="InterPro" id="IPR022409">
    <property type="entry name" value="PKD/Chitinase_dom"/>
</dbReference>
<dbReference type="NCBIfam" id="TIGR02276">
    <property type="entry name" value="beta_rpt_yvtn"/>
    <property type="match status" value="1"/>
</dbReference>
<evidence type="ECO:0000256" key="1">
    <source>
        <dbReference type="ARBA" id="ARBA00022617"/>
    </source>
</evidence>
<dbReference type="InterPro" id="IPR000601">
    <property type="entry name" value="PKD_dom"/>
</dbReference>
<dbReference type="GO" id="GO:0020037">
    <property type="term" value="F:heme binding"/>
    <property type="evidence" value="ECO:0007669"/>
    <property type="project" value="InterPro"/>
</dbReference>
<dbReference type="GO" id="GO:0046872">
    <property type="term" value="F:metal ion binding"/>
    <property type="evidence" value="ECO:0007669"/>
    <property type="project" value="UniProtKB-KW"/>
</dbReference>
<dbReference type="InterPro" id="IPR051200">
    <property type="entry name" value="Host-pathogen_enzymatic-act"/>
</dbReference>
<dbReference type="GO" id="GO:0009055">
    <property type="term" value="F:electron transfer activity"/>
    <property type="evidence" value="ECO:0007669"/>
    <property type="project" value="InterPro"/>
</dbReference>
<dbReference type="InterPro" id="IPR015943">
    <property type="entry name" value="WD40/YVTN_repeat-like_dom_sf"/>
</dbReference>
<evidence type="ECO:0000256" key="4">
    <source>
        <dbReference type="PROSITE-ProRule" id="PRU00433"/>
    </source>
</evidence>
<dbReference type="InterPro" id="IPR035986">
    <property type="entry name" value="PKD_dom_sf"/>
</dbReference>
<dbReference type="EMBL" id="JELX01001345">
    <property type="protein sequence ID" value="KYF59331.1"/>
    <property type="molecule type" value="Genomic_DNA"/>
</dbReference>
<evidence type="ECO:0008006" key="10">
    <source>
        <dbReference type="Google" id="ProtNLM"/>
    </source>
</evidence>
<keyword evidence="1 4" id="KW-0349">Heme</keyword>
<gene>
    <name evidence="8" type="ORF">BE04_13365</name>
</gene>
<dbReference type="CDD" id="cd00146">
    <property type="entry name" value="PKD"/>
    <property type="match status" value="1"/>
</dbReference>
<feature type="domain" description="Cytochrome c" evidence="7">
    <location>
        <begin position="614"/>
        <end position="724"/>
    </location>
</feature>
<evidence type="ECO:0000313" key="8">
    <source>
        <dbReference type="EMBL" id="KYF59331.1"/>
    </source>
</evidence>
<organism evidence="8 9">
    <name type="scientific">Sorangium cellulosum</name>
    <name type="common">Polyangium cellulosum</name>
    <dbReference type="NCBI Taxonomy" id="56"/>
    <lineage>
        <taxon>Bacteria</taxon>
        <taxon>Pseudomonadati</taxon>
        <taxon>Myxococcota</taxon>
        <taxon>Polyangia</taxon>
        <taxon>Polyangiales</taxon>
        <taxon>Polyangiaceae</taxon>
        <taxon>Sorangium</taxon>
    </lineage>
</organism>
<feature type="domain" description="Cytochrome c" evidence="7">
    <location>
        <begin position="471"/>
        <end position="598"/>
    </location>
</feature>
<dbReference type="AlphaFoldDB" id="A0A150PU92"/>
<name>A0A150PU92_SORCE</name>
<evidence type="ECO:0000313" key="9">
    <source>
        <dbReference type="Proteomes" id="UP000075604"/>
    </source>
</evidence>
<dbReference type="InterPro" id="IPR011045">
    <property type="entry name" value="N2O_reductase_N"/>
</dbReference>
<comment type="caution">
    <text evidence="8">The sequence shown here is derived from an EMBL/GenBank/DDBJ whole genome shotgun (WGS) entry which is preliminary data.</text>
</comment>
<dbReference type="InterPro" id="IPR009056">
    <property type="entry name" value="Cyt_c-like_dom"/>
</dbReference>
<dbReference type="Pfam" id="PF21419">
    <property type="entry name" value="RoxA-like_Cyt-c"/>
    <property type="match status" value="1"/>
</dbReference>
<feature type="signal peptide" evidence="5">
    <location>
        <begin position="1"/>
        <end position="26"/>
    </location>
</feature>
<evidence type="ECO:0000256" key="2">
    <source>
        <dbReference type="ARBA" id="ARBA00022723"/>
    </source>
</evidence>
<dbReference type="Proteomes" id="UP000075604">
    <property type="component" value="Unassembled WGS sequence"/>
</dbReference>
<dbReference type="SUPFAM" id="SSF46626">
    <property type="entry name" value="Cytochrome c"/>
    <property type="match status" value="2"/>
</dbReference>
<keyword evidence="3 4" id="KW-0408">Iron</keyword>
<evidence type="ECO:0000256" key="3">
    <source>
        <dbReference type="ARBA" id="ARBA00023004"/>
    </source>
</evidence>
<protein>
    <recommendedName>
        <fullName evidence="10">Cytochrome C peroxidase</fullName>
    </recommendedName>
</protein>
<feature type="domain" description="PKD" evidence="6">
    <location>
        <begin position="55"/>
        <end position="103"/>
    </location>
</feature>
<dbReference type="Gene3D" id="1.10.760.10">
    <property type="entry name" value="Cytochrome c-like domain"/>
    <property type="match status" value="2"/>
</dbReference>
<dbReference type="SUPFAM" id="SSF50974">
    <property type="entry name" value="Nitrous oxide reductase, N-terminal domain"/>
    <property type="match status" value="1"/>
</dbReference>
<dbReference type="InterPro" id="IPR013783">
    <property type="entry name" value="Ig-like_fold"/>
</dbReference>
<evidence type="ECO:0000256" key="5">
    <source>
        <dbReference type="SAM" id="SignalP"/>
    </source>
</evidence>
<accession>A0A150PU92</accession>
<feature type="chain" id="PRO_5007565907" description="Cytochrome C peroxidase" evidence="5">
    <location>
        <begin position="27"/>
        <end position="785"/>
    </location>
</feature>
<dbReference type="Gene3D" id="2.130.10.10">
    <property type="entry name" value="YVTN repeat-like/Quinoprotein amine dehydrogenase"/>
    <property type="match status" value="2"/>
</dbReference>
<reference evidence="8 9" key="1">
    <citation type="submission" date="2014-02" db="EMBL/GenBank/DDBJ databases">
        <title>The small core and large imbalanced accessory genome model reveals a collaborative survival strategy of Sorangium cellulosum strains in nature.</title>
        <authorList>
            <person name="Han K."/>
            <person name="Peng R."/>
            <person name="Blom J."/>
            <person name="Li Y.-Z."/>
        </authorList>
    </citation>
    <scope>NUCLEOTIDE SEQUENCE [LARGE SCALE GENOMIC DNA]</scope>
    <source>
        <strain evidence="8 9">So0157-18</strain>
    </source>
</reference>
<dbReference type="PROSITE" id="PS50093">
    <property type="entry name" value="PKD"/>
    <property type="match status" value="1"/>
</dbReference>
<dbReference type="Gene3D" id="2.60.40.10">
    <property type="entry name" value="Immunoglobulins"/>
    <property type="match status" value="1"/>
</dbReference>
<sequence>MRSLPKLLGLLGGICAAAAWPTEALAITASVADRASSVAGAAVTFDLTIGDAVGPVQVRWDMGDETRTEFTVDDVQQVHTYAAPGHYPVLATVKDDVGFTSVSFVHTVHRPLVTGSAAGSTDLVYDPQNAKVYTANYENDSVSVLDASALTKVAEVPVARGPVGLALTAQGKLWALHRDAHSVSIIDTASLSVEREIALPYASQPMGLAISPTGDAAYVTLMAVGKVLKLDVASGAVVAELLLGGTPRGVSVSHDGSQIYVTRFISEDTHGEVARIDAATFQVSTRFALAADTTTEDTDQQGRGLPNYLFSVGLSPDGSFAWVPGKKDNIFRGPFRDGLDLTDDNTVRPLVALLNLAEGSEDVARRIDLDDRNLPNQVVFTPLGDYAFISVAGSALVEVRDAYTGEFVTALKETGFAPRGLALTETDKLFVHASLSRAVTVYDVADIVSSHDLITKKLVEIPTVAVEKLDPQVLRGKQLFFNSADIRMSDQGYISCASCHFDGAEDGRVWDFGSAGEGLRNTVSLLGRRGTGHGNVNWSGSFDEIQDSDDNIRHLFGGKGFLTAEQLAVGTVGAPRGDKKAGLSPELDALAAFLGSLDTYRPSPFRDPDGSLTEDGVAGRAIFKRLGCDFCHTGPDGTDSARGKLHDVGTVKPSSGMRAGEPLLGIDTPTLNGVWETAPYLHDGSAPTLRDVLVTVNPDDRHAFISGLSEAELGQLIAYVLQLDGTVDAGPSDGEAPSAAPSEAGGFLGLGCSATGGPAERRAPLLAFALIAGWMTFGARRRRPS</sequence>
<dbReference type="PROSITE" id="PS51007">
    <property type="entry name" value="CYTC"/>
    <property type="match status" value="2"/>
</dbReference>
<dbReference type="Pfam" id="PF18911">
    <property type="entry name" value="PKD_4"/>
    <property type="match status" value="1"/>
</dbReference>
<proteinExistence type="predicted"/>
<dbReference type="PANTHER" id="PTHR47197:SF3">
    <property type="entry name" value="DIHYDRO-HEME D1 DEHYDROGENASE"/>
    <property type="match status" value="1"/>
</dbReference>
<keyword evidence="2 4" id="KW-0479">Metal-binding</keyword>
<dbReference type="InterPro" id="IPR011964">
    <property type="entry name" value="YVTN_b-propeller_repeat"/>
</dbReference>
<evidence type="ECO:0000259" key="7">
    <source>
        <dbReference type="PROSITE" id="PS51007"/>
    </source>
</evidence>
<evidence type="ECO:0000259" key="6">
    <source>
        <dbReference type="PROSITE" id="PS50093"/>
    </source>
</evidence>
<keyword evidence="5" id="KW-0732">Signal</keyword>
<dbReference type="SMART" id="SM00089">
    <property type="entry name" value="PKD"/>
    <property type="match status" value="1"/>
</dbReference>